<feature type="compositionally biased region" description="Polar residues" evidence="10">
    <location>
        <begin position="100"/>
        <end position="117"/>
    </location>
</feature>
<evidence type="ECO:0000259" key="11">
    <source>
        <dbReference type="Pfam" id="PF08407"/>
    </source>
</evidence>
<feature type="non-terminal residue" evidence="12">
    <location>
        <position position="433"/>
    </location>
</feature>
<evidence type="ECO:0000256" key="8">
    <source>
        <dbReference type="ARBA" id="ARBA00023136"/>
    </source>
</evidence>
<feature type="region of interest" description="Disordered" evidence="10">
    <location>
        <begin position="88"/>
        <end position="120"/>
    </location>
</feature>
<dbReference type="Proteomes" id="UP000266188">
    <property type="component" value="Unassembled WGS sequence"/>
</dbReference>
<comment type="catalytic activity">
    <reaction evidence="9">
        <text>[(1-&gt;4)-N-acetyl-beta-D-glucosaminyl](n) + UDP-N-acetyl-alpha-D-glucosamine = [(1-&gt;4)-N-acetyl-beta-D-glucosaminyl](n+1) + UDP + H(+)</text>
        <dbReference type="Rhea" id="RHEA:16637"/>
        <dbReference type="Rhea" id="RHEA-COMP:9593"/>
        <dbReference type="Rhea" id="RHEA-COMP:9595"/>
        <dbReference type="ChEBI" id="CHEBI:15378"/>
        <dbReference type="ChEBI" id="CHEBI:17029"/>
        <dbReference type="ChEBI" id="CHEBI:57705"/>
        <dbReference type="ChEBI" id="CHEBI:58223"/>
        <dbReference type="EC" id="2.4.1.16"/>
    </reaction>
</comment>
<evidence type="ECO:0000256" key="1">
    <source>
        <dbReference type="ARBA" id="ARBA00004651"/>
    </source>
</evidence>
<comment type="function">
    <text evidence="9">Polymerizes chitin, a structural polymer of the cell wall and septum, by transferring the sugar moiety of UDP-GlcNAc to the non-reducing end of the growing chitin polymer.</text>
</comment>
<evidence type="ECO:0000256" key="2">
    <source>
        <dbReference type="ARBA" id="ARBA00012543"/>
    </source>
</evidence>
<feature type="compositionally biased region" description="Low complexity" evidence="10">
    <location>
        <begin position="47"/>
        <end position="62"/>
    </location>
</feature>
<sequence>MGTPGPPRSPASPMESEGSLYSRNTPSQNGLFETSEQEQSLLRRNQPSPFSGPFDDPSASSDSLRRYTLHDPGVAMFPAVPPYQESENGIGLYDMPPVSSRGSTPASEAWQQRNQAPGSGLRRYATRKIKLVQGSVLSVDYPAPSAIQNAIQPEYRESEEGFPEEFTHMRYTAATCDPDEFSLRNGYNLRPAMYNRHTELLIAITYYNEDKVLTTRTLHGVMQNVRDIVNVKRSEFWNKGGPAWQKIVVSLVFDGIDPCDKNTLDVLATIGIYQDGVMKRDVDGKDTVAHIFEYTTQLSVTPTQKLIRPQADDPNNLPPVQMIFCLKQKNSKKINSHRWLFNGFCRILNPEVVILIDAGTKPGKKSLLALWEAFYNDKNLGGACGEIHAMLGKGWRNLINPLVAGQNFEYKISNILDKPLESAFGYVSVLPGA</sequence>
<comment type="similarity">
    <text evidence="9">Belongs to the chitin synthase family.</text>
</comment>
<gene>
    <name evidence="12" type="ORF">PHISCL_04155</name>
</gene>
<dbReference type="EC" id="2.4.1.16" evidence="2 9"/>
<keyword evidence="8" id="KW-0472">Membrane</keyword>
<dbReference type="InterPro" id="IPR013616">
    <property type="entry name" value="Chitin_synth_N"/>
</dbReference>
<evidence type="ECO:0000313" key="12">
    <source>
        <dbReference type="EMBL" id="RJE23486.1"/>
    </source>
</evidence>
<dbReference type="GO" id="GO:0006031">
    <property type="term" value="P:chitin biosynthetic process"/>
    <property type="evidence" value="ECO:0007669"/>
    <property type="project" value="UniProtKB-UniRule"/>
</dbReference>
<keyword evidence="7" id="KW-1133">Transmembrane helix</keyword>
<protein>
    <recommendedName>
        <fullName evidence="2 9">Chitin synthase</fullName>
        <ecNumber evidence="2 9">2.4.1.16</ecNumber>
    </recommendedName>
</protein>
<keyword evidence="13" id="KW-1185">Reference proteome</keyword>
<evidence type="ECO:0000256" key="5">
    <source>
        <dbReference type="ARBA" id="ARBA00022679"/>
    </source>
</evidence>
<dbReference type="STRING" id="2070753.A0A3A2ZKA7"/>
<evidence type="ECO:0000313" key="13">
    <source>
        <dbReference type="Proteomes" id="UP000266188"/>
    </source>
</evidence>
<name>A0A3A2ZKA7_9EURO</name>
<keyword evidence="3 9" id="KW-1003">Cell membrane</keyword>
<feature type="compositionally biased region" description="Pro residues" evidence="10">
    <location>
        <begin position="1"/>
        <end position="10"/>
    </location>
</feature>
<dbReference type="EMBL" id="MVGC01000118">
    <property type="protein sequence ID" value="RJE23486.1"/>
    <property type="molecule type" value="Genomic_DNA"/>
</dbReference>
<comment type="caution">
    <text evidence="12">The sequence shown here is derived from an EMBL/GenBank/DDBJ whole genome shotgun (WGS) entry which is preliminary data.</text>
</comment>
<dbReference type="GO" id="GO:0004100">
    <property type="term" value="F:chitin synthase activity"/>
    <property type="evidence" value="ECO:0007669"/>
    <property type="project" value="UniProtKB-UniRule"/>
</dbReference>
<feature type="compositionally biased region" description="Polar residues" evidence="10">
    <location>
        <begin position="19"/>
        <end position="46"/>
    </location>
</feature>
<keyword evidence="9" id="KW-0961">Cell wall biogenesis/degradation</keyword>
<dbReference type="GO" id="GO:0005886">
    <property type="term" value="C:plasma membrane"/>
    <property type="evidence" value="ECO:0007669"/>
    <property type="project" value="UniProtKB-SubCell"/>
</dbReference>
<dbReference type="OrthoDB" id="26569at2759"/>
<keyword evidence="4 9" id="KW-0328">Glycosyltransferase</keyword>
<proteinExistence type="inferred from homology"/>
<dbReference type="GO" id="GO:0071555">
    <property type="term" value="P:cell wall organization"/>
    <property type="evidence" value="ECO:0007669"/>
    <property type="project" value="UniProtKB-KW"/>
</dbReference>
<dbReference type="GO" id="GO:0030428">
    <property type="term" value="C:cell septum"/>
    <property type="evidence" value="ECO:0007669"/>
    <property type="project" value="TreeGrafter"/>
</dbReference>
<evidence type="ECO:0000256" key="10">
    <source>
        <dbReference type="SAM" id="MobiDB-lite"/>
    </source>
</evidence>
<feature type="domain" description="Chitin synthase N-terminal" evidence="11">
    <location>
        <begin position="126"/>
        <end position="199"/>
    </location>
</feature>
<dbReference type="Pfam" id="PF08407">
    <property type="entry name" value="Chitin_synth_1N"/>
    <property type="match status" value="1"/>
</dbReference>
<dbReference type="InterPro" id="IPR004835">
    <property type="entry name" value="Chitin_synth"/>
</dbReference>
<evidence type="ECO:0000256" key="9">
    <source>
        <dbReference type="RuleBase" id="RU366040"/>
    </source>
</evidence>
<dbReference type="AlphaFoldDB" id="A0A3A2ZKA7"/>
<reference evidence="13" key="1">
    <citation type="submission" date="2017-02" db="EMBL/GenBank/DDBJ databases">
        <authorList>
            <person name="Tafer H."/>
            <person name="Lopandic K."/>
        </authorList>
    </citation>
    <scope>NUCLEOTIDE SEQUENCE [LARGE SCALE GENOMIC DNA]</scope>
    <source>
        <strain evidence="13">CBS 366.77</strain>
    </source>
</reference>
<evidence type="ECO:0000256" key="6">
    <source>
        <dbReference type="ARBA" id="ARBA00022692"/>
    </source>
</evidence>
<dbReference type="Pfam" id="PF01644">
    <property type="entry name" value="Chitin_synth_1"/>
    <property type="match status" value="1"/>
</dbReference>
<feature type="region of interest" description="Disordered" evidence="10">
    <location>
        <begin position="1"/>
        <end position="65"/>
    </location>
</feature>
<accession>A0A3A2ZKA7</accession>
<evidence type="ECO:0000256" key="3">
    <source>
        <dbReference type="ARBA" id="ARBA00022475"/>
    </source>
</evidence>
<evidence type="ECO:0000256" key="7">
    <source>
        <dbReference type="ARBA" id="ARBA00022989"/>
    </source>
</evidence>
<keyword evidence="5 9" id="KW-0808">Transferase</keyword>
<comment type="subcellular location">
    <subcellularLocation>
        <location evidence="1 9">Cell membrane</location>
        <topology evidence="1 9">Multi-pass membrane protein</topology>
    </subcellularLocation>
</comment>
<dbReference type="PANTHER" id="PTHR22914:SF39">
    <property type="entry name" value="CHITIN SYNTHASE"/>
    <property type="match status" value="1"/>
</dbReference>
<dbReference type="PANTHER" id="PTHR22914">
    <property type="entry name" value="CHITIN SYNTHASE"/>
    <property type="match status" value="1"/>
</dbReference>
<keyword evidence="6" id="KW-0812">Transmembrane</keyword>
<organism evidence="12 13">
    <name type="scientific">Aspergillus sclerotialis</name>
    <dbReference type="NCBI Taxonomy" id="2070753"/>
    <lineage>
        <taxon>Eukaryota</taxon>
        <taxon>Fungi</taxon>
        <taxon>Dikarya</taxon>
        <taxon>Ascomycota</taxon>
        <taxon>Pezizomycotina</taxon>
        <taxon>Eurotiomycetes</taxon>
        <taxon>Eurotiomycetidae</taxon>
        <taxon>Eurotiales</taxon>
        <taxon>Aspergillaceae</taxon>
        <taxon>Aspergillus</taxon>
        <taxon>Aspergillus subgen. Polypaecilum</taxon>
    </lineage>
</organism>
<evidence type="ECO:0000256" key="4">
    <source>
        <dbReference type="ARBA" id="ARBA00022676"/>
    </source>
</evidence>